<feature type="non-terminal residue" evidence="2">
    <location>
        <position position="423"/>
    </location>
</feature>
<sequence>RDEKLDAILNELSKVKQKLTVLPKLVEEIKSIKSDFAELKKACEFNNAKLEDLESRLQESEKTSKQVQILQDTLNATLLEIGKAKQELANRDQWARLNNVEVKGVPVNKSDLGYRGEYIQKRIFINDHLTADSKTLLNKVKQFAKEKGYQYTLGGGVLIATRKDLQARPQPAFCSSAEDLWITLAVKLASSNKYVNLHVCVVYICTQNLGNSFSLQLLNYLNNLNNIIAAHPDDKYLLVGDFNLSNIIWLPGPDGSLVPTNVSSDDEDLLTDKMTSLGLNQFNGVRNCFGRTLDLVLLNDSVQVADLSHDPLVPIDNHHGALLIKIYFLVYKHLLTNPFTKTFFNKGDYTSINCELENTDWYYELNSRSIDDAVNYFYEVCSKVISEHIPSKIVSYGRFPKWYSSSLKKLIKEKHKQIKTIWK</sequence>
<feature type="non-terminal residue" evidence="2">
    <location>
        <position position="1"/>
    </location>
</feature>
<dbReference type="GO" id="GO:0007508">
    <property type="term" value="P:larval heart development"/>
    <property type="evidence" value="ECO:0007669"/>
    <property type="project" value="TreeGrafter"/>
</dbReference>
<accession>A0A5E4QF60</accession>
<proteinExistence type="predicted"/>
<name>A0A5E4QF60_9NEOP</name>
<dbReference type="GO" id="GO:0031012">
    <property type="term" value="C:extracellular matrix"/>
    <property type="evidence" value="ECO:0007669"/>
    <property type="project" value="TreeGrafter"/>
</dbReference>
<feature type="coiled-coil region" evidence="1">
    <location>
        <begin position="36"/>
        <end position="70"/>
    </location>
</feature>
<dbReference type="InterPro" id="IPR036691">
    <property type="entry name" value="Endo/exonu/phosph_ase_sf"/>
</dbReference>
<gene>
    <name evidence="2" type="ORF">LSINAPIS_LOCUS7541</name>
</gene>
<reference evidence="2 3" key="1">
    <citation type="submission" date="2017-07" db="EMBL/GenBank/DDBJ databases">
        <authorList>
            <person name="Talla V."/>
            <person name="Backstrom N."/>
        </authorList>
    </citation>
    <scope>NUCLEOTIDE SEQUENCE [LARGE SCALE GENOMIC DNA]</scope>
</reference>
<dbReference type="PANTHER" id="PTHR33395">
    <property type="entry name" value="TRANSCRIPTASE, PUTATIVE-RELATED-RELATED"/>
    <property type="match status" value="1"/>
</dbReference>
<evidence type="ECO:0000256" key="1">
    <source>
        <dbReference type="SAM" id="Coils"/>
    </source>
</evidence>
<dbReference type="SUPFAM" id="SSF56219">
    <property type="entry name" value="DNase I-like"/>
    <property type="match status" value="1"/>
</dbReference>
<evidence type="ECO:0000313" key="2">
    <source>
        <dbReference type="EMBL" id="VVC95924.1"/>
    </source>
</evidence>
<organism evidence="2 3">
    <name type="scientific">Leptidea sinapis</name>
    <dbReference type="NCBI Taxonomy" id="189913"/>
    <lineage>
        <taxon>Eukaryota</taxon>
        <taxon>Metazoa</taxon>
        <taxon>Ecdysozoa</taxon>
        <taxon>Arthropoda</taxon>
        <taxon>Hexapoda</taxon>
        <taxon>Insecta</taxon>
        <taxon>Pterygota</taxon>
        <taxon>Neoptera</taxon>
        <taxon>Endopterygota</taxon>
        <taxon>Lepidoptera</taxon>
        <taxon>Glossata</taxon>
        <taxon>Ditrysia</taxon>
        <taxon>Papilionoidea</taxon>
        <taxon>Pieridae</taxon>
        <taxon>Dismorphiinae</taxon>
        <taxon>Leptidea</taxon>
    </lineage>
</organism>
<dbReference type="GO" id="GO:0003824">
    <property type="term" value="F:catalytic activity"/>
    <property type="evidence" value="ECO:0007669"/>
    <property type="project" value="InterPro"/>
</dbReference>
<evidence type="ECO:0000313" key="3">
    <source>
        <dbReference type="Proteomes" id="UP000324832"/>
    </source>
</evidence>
<dbReference type="Gene3D" id="3.60.10.10">
    <property type="entry name" value="Endonuclease/exonuclease/phosphatase"/>
    <property type="match status" value="1"/>
</dbReference>
<dbReference type="GO" id="GO:0061343">
    <property type="term" value="P:cell adhesion involved in heart morphogenesis"/>
    <property type="evidence" value="ECO:0007669"/>
    <property type="project" value="TreeGrafter"/>
</dbReference>
<keyword evidence="3" id="KW-1185">Reference proteome</keyword>
<keyword evidence="1" id="KW-0175">Coiled coil</keyword>
<dbReference type="Proteomes" id="UP000324832">
    <property type="component" value="Unassembled WGS sequence"/>
</dbReference>
<protein>
    <submittedName>
        <fullName evidence="2">Uncharacterized protein</fullName>
    </submittedName>
</protein>
<dbReference type="AlphaFoldDB" id="A0A5E4QF60"/>
<dbReference type="PANTHER" id="PTHR33395:SF22">
    <property type="entry name" value="REVERSE TRANSCRIPTASE DOMAIN-CONTAINING PROTEIN"/>
    <property type="match status" value="1"/>
</dbReference>
<dbReference type="EMBL" id="FZQP02002485">
    <property type="protein sequence ID" value="VVC95924.1"/>
    <property type="molecule type" value="Genomic_DNA"/>
</dbReference>